<dbReference type="PANTHER" id="PTHR18034">
    <property type="entry name" value="CELL CYCLE CONTROL PROTEIN CWF22-RELATED"/>
    <property type="match status" value="1"/>
</dbReference>
<protein>
    <recommendedName>
        <fullName evidence="6">MI domain-containing protein</fullName>
    </recommendedName>
</protein>
<dbReference type="eggNOG" id="KOG2140">
    <property type="taxonomic scope" value="Eukaryota"/>
</dbReference>
<dbReference type="InterPro" id="IPR016024">
    <property type="entry name" value="ARM-type_fold"/>
</dbReference>
<dbReference type="AlphaFoldDB" id="R0HMN4"/>
<evidence type="ECO:0000256" key="2">
    <source>
        <dbReference type="ARBA" id="ARBA00006856"/>
    </source>
</evidence>
<feature type="domain" description="MI" evidence="6">
    <location>
        <begin position="363"/>
        <end position="479"/>
    </location>
</feature>
<dbReference type="InterPro" id="IPR003891">
    <property type="entry name" value="Initiation_fac_eIF4g_MI"/>
</dbReference>
<feature type="region of interest" description="Disordered" evidence="5">
    <location>
        <begin position="566"/>
        <end position="614"/>
    </location>
</feature>
<dbReference type="SMART" id="SM00543">
    <property type="entry name" value="MIF4G"/>
    <property type="match status" value="1"/>
</dbReference>
<dbReference type="PROSITE" id="PS51366">
    <property type="entry name" value="MI"/>
    <property type="match status" value="1"/>
</dbReference>
<evidence type="ECO:0000256" key="4">
    <source>
        <dbReference type="ARBA" id="ARBA00023242"/>
    </source>
</evidence>
<dbReference type="PANTHER" id="PTHR18034:SF9">
    <property type="entry name" value="MI DOMAIN-CONTAINING PROTEIN"/>
    <property type="match status" value="1"/>
</dbReference>
<sequence>NFRLMGRHDSSSEEEERYRKRDRRRRQKHKDKRSKKDVSKPNVPELNDNNGKALGKTGGVYIPPFKKERMIMKEVKDKSSVEYQRLTWDALRKSINGLVNKVNARNIKNIVPELFAVNLIRGRGLFCRSCIKSQMASPEYTDVFAALVAVVNSKFPQVGLLLLKRVVLQLMKAYTRNDKPQVLAAVKFIAHLVNQLVAEETMALELVTLLLEDPTDDSVELAVVLVKECGARLQDFAPKGLNGIFERFRSILHDGEIDKSVQYLIEGLYFAKFPGHHAVRSELDLAEEKYSHYISLEKVIDPETVLDVFKPDPDFLENEKKYVAFKNELLAKEEIGYDASSEEEDDEFDENELGDEAETNLVNLRRKIYQTIMASIDLEQARHKLLKLKLEPGQEMELCIILLECCGQERTYLRYYSSLGQLICMISKSYQENFEKCFVQLYSMIHCIETNDLPNVAKFFAHLLATEAISLRVFSYIRLTKEDTTSSSRIFLKFLFGELWKQLGIRLLNKMLQVLTMQDSLESIFPRDNQENMRLLISFFTSIGLSGITEHLKEYMKYMQHLINMQQQSDSESDDSSSSGSESGSSSSGSNSDSSSSDSESESDREKRKRRRRG</sequence>
<keyword evidence="4" id="KW-0539">Nucleus</keyword>
<feature type="compositionally biased region" description="Basic residues" evidence="5">
    <location>
        <begin position="20"/>
        <end position="33"/>
    </location>
</feature>
<dbReference type="SUPFAM" id="SSF48371">
    <property type="entry name" value="ARM repeat"/>
    <property type="match status" value="1"/>
</dbReference>
<accession>R0HMN4</accession>
<dbReference type="Proteomes" id="UP000029121">
    <property type="component" value="Unassembled WGS sequence"/>
</dbReference>
<feature type="non-terminal residue" evidence="7">
    <location>
        <position position="1"/>
    </location>
</feature>
<dbReference type="OrthoDB" id="1924287at2759"/>
<reference evidence="8" key="1">
    <citation type="journal article" date="2013" name="Nat. Genet.">
        <title>The Capsella rubella genome and the genomic consequences of rapid mating system evolution.</title>
        <authorList>
            <person name="Slotte T."/>
            <person name="Hazzouri K.M."/>
            <person name="Agren J.A."/>
            <person name="Koenig D."/>
            <person name="Maumus F."/>
            <person name="Guo Y.L."/>
            <person name="Steige K."/>
            <person name="Platts A.E."/>
            <person name="Escobar J.S."/>
            <person name="Newman L.K."/>
            <person name="Wang W."/>
            <person name="Mandakova T."/>
            <person name="Vello E."/>
            <person name="Smith L.M."/>
            <person name="Henz S.R."/>
            <person name="Steffen J."/>
            <person name="Takuno S."/>
            <person name="Brandvain Y."/>
            <person name="Coop G."/>
            <person name="Andolfatto P."/>
            <person name="Hu T.T."/>
            <person name="Blanchette M."/>
            <person name="Clark R.M."/>
            <person name="Quesneville H."/>
            <person name="Nordborg M."/>
            <person name="Gaut B.S."/>
            <person name="Lysak M.A."/>
            <person name="Jenkins J."/>
            <person name="Grimwood J."/>
            <person name="Chapman J."/>
            <person name="Prochnik S."/>
            <person name="Shu S."/>
            <person name="Rokhsar D."/>
            <person name="Schmutz J."/>
            <person name="Weigel D."/>
            <person name="Wright S.I."/>
        </authorList>
    </citation>
    <scope>NUCLEOTIDE SEQUENCE [LARGE SCALE GENOMIC DNA]</scope>
    <source>
        <strain evidence="8">cv. Monte Gargano</strain>
    </source>
</reference>
<comment type="similarity">
    <text evidence="2">Belongs to the CWC22 family.</text>
</comment>
<name>R0HMN4_9BRAS</name>
<evidence type="ECO:0000259" key="6">
    <source>
        <dbReference type="PROSITE" id="PS51366"/>
    </source>
</evidence>
<dbReference type="GO" id="GO:0000398">
    <property type="term" value="P:mRNA splicing, via spliceosome"/>
    <property type="evidence" value="ECO:0007669"/>
    <property type="project" value="TreeGrafter"/>
</dbReference>
<evidence type="ECO:0000313" key="7">
    <source>
        <dbReference type="EMBL" id="EOA25208.1"/>
    </source>
</evidence>
<dbReference type="GO" id="GO:0006417">
    <property type="term" value="P:regulation of translation"/>
    <property type="evidence" value="ECO:0007669"/>
    <property type="project" value="UniProtKB-KW"/>
</dbReference>
<dbReference type="KEGG" id="crb:17884878"/>
<dbReference type="EMBL" id="KB870809">
    <property type="protein sequence ID" value="EOA25208.1"/>
    <property type="molecule type" value="Genomic_DNA"/>
</dbReference>
<dbReference type="SMART" id="SM00544">
    <property type="entry name" value="MA3"/>
    <property type="match status" value="1"/>
</dbReference>
<dbReference type="GO" id="GO:0071013">
    <property type="term" value="C:catalytic step 2 spliceosome"/>
    <property type="evidence" value="ECO:0007669"/>
    <property type="project" value="TreeGrafter"/>
</dbReference>
<dbReference type="InterPro" id="IPR050781">
    <property type="entry name" value="CWC22_splicing_factor"/>
</dbReference>
<feature type="compositionally biased region" description="Low complexity" evidence="5">
    <location>
        <begin position="576"/>
        <end position="598"/>
    </location>
</feature>
<evidence type="ECO:0000256" key="1">
    <source>
        <dbReference type="ARBA" id="ARBA00004123"/>
    </source>
</evidence>
<evidence type="ECO:0000256" key="3">
    <source>
        <dbReference type="ARBA" id="ARBA00022845"/>
    </source>
</evidence>
<dbReference type="Gene3D" id="1.25.40.180">
    <property type="match status" value="1"/>
</dbReference>
<organism evidence="7 8">
    <name type="scientific">Capsella rubella</name>
    <dbReference type="NCBI Taxonomy" id="81985"/>
    <lineage>
        <taxon>Eukaryota</taxon>
        <taxon>Viridiplantae</taxon>
        <taxon>Streptophyta</taxon>
        <taxon>Embryophyta</taxon>
        <taxon>Tracheophyta</taxon>
        <taxon>Spermatophyta</taxon>
        <taxon>Magnoliopsida</taxon>
        <taxon>eudicotyledons</taxon>
        <taxon>Gunneridae</taxon>
        <taxon>Pentapetalae</taxon>
        <taxon>rosids</taxon>
        <taxon>malvids</taxon>
        <taxon>Brassicales</taxon>
        <taxon>Brassicaceae</taxon>
        <taxon>Camelineae</taxon>
        <taxon>Capsella</taxon>
    </lineage>
</organism>
<dbReference type="GO" id="GO:0003723">
    <property type="term" value="F:RNA binding"/>
    <property type="evidence" value="ECO:0007669"/>
    <property type="project" value="InterPro"/>
</dbReference>
<evidence type="ECO:0000256" key="5">
    <source>
        <dbReference type="SAM" id="MobiDB-lite"/>
    </source>
</evidence>
<keyword evidence="8" id="KW-1185">Reference proteome</keyword>
<dbReference type="STRING" id="81985.R0HMN4"/>
<comment type="subcellular location">
    <subcellularLocation>
        <location evidence="1">Nucleus</location>
    </subcellularLocation>
</comment>
<feature type="compositionally biased region" description="Basic and acidic residues" evidence="5">
    <location>
        <begin position="1"/>
        <end position="19"/>
    </location>
</feature>
<dbReference type="Pfam" id="PF02847">
    <property type="entry name" value="MA3"/>
    <property type="match status" value="1"/>
</dbReference>
<dbReference type="Pfam" id="PF02854">
    <property type="entry name" value="MIF4G"/>
    <property type="match status" value="1"/>
</dbReference>
<evidence type="ECO:0000313" key="8">
    <source>
        <dbReference type="Proteomes" id="UP000029121"/>
    </source>
</evidence>
<proteinExistence type="inferred from homology"/>
<keyword evidence="3" id="KW-0810">Translation regulation</keyword>
<gene>
    <name evidence="7" type="ORF">CARUB_v10018521mg</name>
</gene>
<feature type="region of interest" description="Disordered" evidence="5">
    <location>
        <begin position="1"/>
        <end position="54"/>
    </location>
</feature>
<dbReference type="InterPro" id="IPR003890">
    <property type="entry name" value="MIF4G-like_typ-3"/>
</dbReference>